<name>A0ACA9R0C3_9GLOM</name>
<evidence type="ECO:0000313" key="1">
    <source>
        <dbReference type="EMBL" id="CAG8771268.1"/>
    </source>
</evidence>
<comment type="caution">
    <text evidence="1">The sequence shown here is derived from an EMBL/GenBank/DDBJ whole genome shotgun (WGS) entry which is preliminary data.</text>
</comment>
<feature type="non-terminal residue" evidence="1">
    <location>
        <position position="105"/>
    </location>
</feature>
<sequence>MDEEPSIAKDDLRQIFHQAITAVMPSYTPNSEKYKKLQSLPLKFDDAFEGVRSLRDFEAAQKDLSIEIETNLRVLKGNLKKSEERFSVVNQRRLNNYKEEYESFM</sequence>
<gene>
    <name evidence="1" type="ORF">RPERSI_LOCUS16431</name>
</gene>
<dbReference type="EMBL" id="CAJVQC010040641">
    <property type="protein sequence ID" value="CAG8771268.1"/>
    <property type="molecule type" value="Genomic_DNA"/>
</dbReference>
<reference evidence="1" key="1">
    <citation type="submission" date="2021-06" db="EMBL/GenBank/DDBJ databases">
        <authorList>
            <person name="Kallberg Y."/>
            <person name="Tangrot J."/>
            <person name="Rosling A."/>
        </authorList>
    </citation>
    <scope>NUCLEOTIDE SEQUENCE</scope>
    <source>
        <strain evidence="1">MA461A</strain>
    </source>
</reference>
<keyword evidence="2" id="KW-1185">Reference proteome</keyword>
<organism evidence="1 2">
    <name type="scientific">Racocetra persica</name>
    <dbReference type="NCBI Taxonomy" id="160502"/>
    <lineage>
        <taxon>Eukaryota</taxon>
        <taxon>Fungi</taxon>
        <taxon>Fungi incertae sedis</taxon>
        <taxon>Mucoromycota</taxon>
        <taxon>Glomeromycotina</taxon>
        <taxon>Glomeromycetes</taxon>
        <taxon>Diversisporales</taxon>
        <taxon>Gigasporaceae</taxon>
        <taxon>Racocetra</taxon>
    </lineage>
</organism>
<proteinExistence type="predicted"/>
<accession>A0ACA9R0C3</accession>
<dbReference type="Proteomes" id="UP000789920">
    <property type="component" value="Unassembled WGS sequence"/>
</dbReference>
<evidence type="ECO:0000313" key="2">
    <source>
        <dbReference type="Proteomes" id="UP000789920"/>
    </source>
</evidence>
<protein>
    <submittedName>
        <fullName evidence="1">16797_t:CDS:1</fullName>
    </submittedName>
</protein>